<gene>
    <name evidence="8" type="ORF">BCV69DRAFT_63688</name>
</gene>
<feature type="transmembrane region" description="Helical" evidence="7">
    <location>
        <begin position="51"/>
        <end position="71"/>
    </location>
</feature>
<dbReference type="InterPro" id="IPR007599">
    <property type="entry name" value="DER1"/>
</dbReference>
<evidence type="ECO:0000256" key="7">
    <source>
        <dbReference type="RuleBase" id="RU363059"/>
    </source>
</evidence>
<accession>A0A316U374</accession>
<feature type="transmembrane region" description="Helical" evidence="7">
    <location>
        <begin position="131"/>
        <end position="152"/>
    </location>
</feature>
<reference evidence="8 9" key="1">
    <citation type="journal article" date="2018" name="Mol. Biol. Evol.">
        <title>Broad Genomic Sampling Reveals a Smut Pathogenic Ancestry of the Fungal Clade Ustilaginomycotina.</title>
        <authorList>
            <person name="Kijpornyongpan T."/>
            <person name="Mondo S.J."/>
            <person name="Barry K."/>
            <person name="Sandor L."/>
            <person name="Lee J."/>
            <person name="Lipzen A."/>
            <person name="Pangilinan J."/>
            <person name="LaButti K."/>
            <person name="Hainaut M."/>
            <person name="Henrissat B."/>
            <person name="Grigoriev I.V."/>
            <person name="Spatafora J.W."/>
            <person name="Aime M.C."/>
        </authorList>
    </citation>
    <scope>NUCLEOTIDE SEQUENCE [LARGE SCALE GENOMIC DNA]</scope>
    <source>
        <strain evidence="8 9">MCA 4718</strain>
    </source>
</reference>
<evidence type="ECO:0000256" key="6">
    <source>
        <dbReference type="ARBA" id="ARBA00023136"/>
    </source>
</evidence>
<keyword evidence="3 7" id="KW-0812">Transmembrane</keyword>
<keyword evidence="4 7" id="KW-0256">Endoplasmic reticulum</keyword>
<keyword evidence="5 7" id="KW-1133">Transmembrane helix</keyword>
<evidence type="ECO:0000256" key="3">
    <source>
        <dbReference type="ARBA" id="ARBA00022692"/>
    </source>
</evidence>
<dbReference type="RefSeq" id="XP_025345973.1">
    <property type="nucleotide sequence ID" value="XM_025495417.1"/>
</dbReference>
<evidence type="ECO:0000256" key="2">
    <source>
        <dbReference type="ARBA" id="ARBA00008917"/>
    </source>
</evidence>
<dbReference type="GO" id="GO:0005789">
    <property type="term" value="C:endoplasmic reticulum membrane"/>
    <property type="evidence" value="ECO:0007669"/>
    <property type="project" value="UniProtKB-SubCell"/>
</dbReference>
<sequence>MDELLKIPPITRSLVGLVLLVSVGPILQLANPYTFLLWWPAILKKQQVWRLITCFFLTGGGNMQIIFDVFMLGRNTMELELNHFHRSTADFTWALMVIGSLIIATNYPLGSTVLFKPMLMAINYLWARSNAGATVSLFGVVSCPASLLPYAYLVFDLILGGLPLFIHSSTGLLAAYLYHQLRHDLPSNGGPRLIPTPAWLQRALPPSVDPQWCFRWYKLVLLPPLVPPRRQRKK</sequence>
<dbReference type="AlphaFoldDB" id="A0A316U374"/>
<evidence type="ECO:0000256" key="5">
    <source>
        <dbReference type="ARBA" id="ARBA00022989"/>
    </source>
</evidence>
<dbReference type="GeneID" id="37017151"/>
<dbReference type="SUPFAM" id="SSF144091">
    <property type="entry name" value="Rhomboid-like"/>
    <property type="match status" value="1"/>
</dbReference>
<comment type="subcellular location">
    <subcellularLocation>
        <location evidence="1 7">Endoplasmic reticulum membrane</location>
        <topology evidence="1 7">Multi-pass membrane protein</topology>
    </subcellularLocation>
</comment>
<comment type="similarity">
    <text evidence="2 7">Belongs to the derlin family.</text>
</comment>
<feature type="transmembrane region" description="Helical" evidence="7">
    <location>
        <begin position="158"/>
        <end position="178"/>
    </location>
</feature>
<dbReference type="EMBL" id="KZ819334">
    <property type="protein sequence ID" value="PWN18813.1"/>
    <property type="molecule type" value="Genomic_DNA"/>
</dbReference>
<comment type="function">
    <text evidence="7">May be involved in the degradation of misfolded endoplasmic reticulum (ER) luminal proteins.</text>
</comment>
<dbReference type="Proteomes" id="UP000245942">
    <property type="component" value="Unassembled WGS sequence"/>
</dbReference>
<keyword evidence="9" id="KW-1185">Reference proteome</keyword>
<feature type="transmembrane region" description="Helical" evidence="7">
    <location>
        <begin position="14"/>
        <end position="39"/>
    </location>
</feature>
<evidence type="ECO:0000256" key="1">
    <source>
        <dbReference type="ARBA" id="ARBA00004477"/>
    </source>
</evidence>
<name>A0A316U374_9BASI</name>
<evidence type="ECO:0000313" key="9">
    <source>
        <dbReference type="Proteomes" id="UP000245942"/>
    </source>
</evidence>
<organism evidence="8 9">
    <name type="scientific">Pseudomicrostroma glucosiphilum</name>
    <dbReference type="NCBI Taxonomy" id="1684307"/>
    <lineage>
        <taxon>Eukaryota</taxon>
        <taxon>Fungi</taxon>
        <taxon>Dikarya</taxon>
        <taxon>Basidiomycota</taxon>
        <taxon>Ustilaginomycotina</taxon>
        <taxon>Exobasidiomycetes</taxon>
        <taxon>Microstromatales</taxon>
        <taxon>Microstromatales incertae sedis</taxon>
        <taxon>Pseudomicrostroma</taxon>
    </lineage>
</organism>
<feature type="transmembrane region" description="Helical" evidence="7">
    <location>
        <begin position="91"/>
        <end position="110"/>
    </location>
</feature>
<dbReference type="GO" id="GO:0006950">
    <property type="term" value="P:response to stress"/>
    <property type="evidence" value="ECO:0007669"/>
    <property type="project" value="UniProtKB-ARBA"/>
</dbReference>
<dbReference type="InterPro" id="IPR035952">
    <property type="entry name" value="Rhomboid-like_sf"/>
</dbReference>
<dbReference type="PANTHER" id="PTHR11009">
    <property type="entry name" value="DER1-LIKE PROTEIN, DERLIN"/>
    <property type="match status" value="1"/>
</dbReference>
<keyword evidence="6 7" id="KW-0472">Membrane</keyword>
<protein>
    <recommendedName>
        <fullName evidence="7">Derlin</fullName>
    </recommendedName>
</protein>
<evidence type="ECO:0000256" key="4">
    <source>
        <dbReference type="ARBA" id="ARBA00022824"/>
    </source>
</evidence>
<proteinExistence type="inferred from homology"/>
<dbReference type="OrthoDB" id="1716531at2759"/>
<evidence type="ECO:0000313" key="8">
    <source>
        <dbReference type="EMBL" id="PWN18813.1"/>
    </source>
</evidence>
<dbReference type="STRING" id="1684307.A0A316U374"/>
<dbReference type="Pfam" id="PF04511">
    <property type="entry name" value="DER1"/>
    <property type="match status" value="1"/>
</dbReference>